<dbReference type="PANTHER" id="PTHR46796:SF13">
    <property type="entry name" value="HTH-TYPE TRANSCRIPTIONAL ACTIVATOR RHAS"/>
    <property type="match status" value="1"/>
</dbReference>
<accession>A0ABW5NB72</accession>
<keyword evidence="1" id="KW-0805">Transcription regulation</keyword>
<evidence type="ECO:0000256" key="3">
    <source>
        <dbReference type="ARBA" id="ARBA00023163"/>
    </source>
</evidence>
<organism evidence="5 6">
    <name type="scientific">Aquimarina hainanensis</name>
    <dbReference type="NCBI Taxonomy" id="1578017"/>
    <lineage>
        <taxon>Bacteria</taxon>
        <taxon>Pseudomonadati</taxon>
        <taxon>Bacteroidota</taxon>
        <taxon>Flavobacteriia</taxon>
        <taxon>Flavobacteriales</taxon>
        <taxon>Flavobacteriaceae</taxon>
        <taxon>Aquimarina</taxon>
    </lineage>
</organism>
<evidence type="ECO:0000259" key="4">
    <source>
        <dbReference type="PROSITE" id="PS01124"/>
    </source>
</evidence>
<feature type="domain" description="HTH araC/xylS-type" evidence="4">
    <location>
        <begin position="159"/>
        <end position="258"/>
    </location>
</feature>
<name>A0ABW5NB72_9FLAO</name>
<dbReference type="PROSITE" id="PS01124">
    <property type="entry name" value="HTH_ARAC_FAMILY_2"/>
    <property type="match status" value="1"/>
</dbReference>
<dbReference type="EMBL" id="JBHULX010000039">
    <property type="protein sequence ID" value="MFD2592817.1"/>
    <property type="molecule type" value="Genomic_DNA"/>
</dbReference>
<keyword evidence="6" id="KW-1185">Reference proteome</keyword>
<dbReference type="SUPFAM" id="SSF46689">
    <property type="entry name" value="Homeodomain-like"/>
    <property type="match status" value="1"/>
</dbReference>
<dbReference type="PANTHER" id="PTHR46796">
    <property type="entry name" value="HTH-TYPE TRANSCRIPTIONAL ACTIVATOR RHAS-RELATED"/>
    <property type="match status" value="1"/>
</dbReference>
<sequence>MTFTEYKIPAPYDTFLKSIYAFECIEINRQQLFLPDGNPELTIATTPIWVSHQESPIILPNTALFWGQLQFSGKILAHKPYKVFGIKFQPWVLYFLSHNSTKELVDRILPAKEVFSTDFMNKVFYMASCTSSMQLTHALIDVHYQFQSDFSSKNDHIKHNLTAFIKNIEDSRGSKKILDFIPQYKQSQRTLENDFSKYIGIRPKVFQSIVRLRKSGVEIKKGKKILDTALDLGYYDQAHFNKDFKRLISKTPRQYLKEKNLVLSTV</sequence>
<protein>
    <submittedName>
        <fullName evidence="5">Helix-turn-helix domain-containing protein</fullName>
    </submittedName>
</protein>
<evidence type="ECO:0000256" key="1">
    <source>
        <dbReference type="ARBA" id="ARBA00023015"/>
    </source>
</evidence>
<dbReference type="RefSeq" id="WP_176030199.1">
    <property type="nucleotide sequence ID" value="NZ_JBHSJV010000001.1"/>
</dbReference>
<evidence type="ECO:0000256" key="2">
    <source>
        <dbReference type="ARBA" id="ARBA00023125"/>
    </source>
</evidence>
<dbReference type="InterPro" id="IPR009057">
    <property type="entry name" value="Homeodomain-like_sf"/>
</dbReference>
<evidence type="ECO:0000313" key="6">
    <source>
        <dbReference type="Proteomes" id="UP001597459"/>
    </source>
</evidence>
<reference evidence="6" key="1">
    <citation type="journal article" date="2019" name="Int. J. Syst. Evol. Microbiol.">
        <title>The Global Catalogue of Microorganisms (GCM) 10K type strain sequencing project: providing services to taxonomists for standard genome sequencing and annotation.</title>
        <authorList>
            <consortium name="The Broad Institute Genomics Platform"/>
            <consortium name="The Broad Institute Genome Sequencing Center for Infectious Disease"/>
            <person name="Wu L."/>
            <person name="Ma J."/>
        </authorList>
    </citation>
    <scope>NUCLEOTIDE SEQUENCE [LARGE SCALE GENOMIC DNA]</scope>
    <source>
        <strain evidence="6">KCTC 42423</strain>
    </source>
</reference>
<gene>
    <name evidence="5" type="ORF">ACFSTE_18410</name>
</gene>
<proteinExistence type="predicted"/>
<dbReference type="SMART" id="SM00342">
    <property type="entry name" value="HTH_ARAC"/>
    <property type="match status" value="1"/>
</dbReference>
<comment type="caution">
    <text evidence="5">The sequence shown here is derived from an EMBL/GenBank/DDBJ whole genome shotgun (WGS) entry which is preliminary data.</text>
</comment>
<keyword evidence="3" id="KW-0804">Transcription</keyword>
<dbReference type="Pfam" id="PF12833">
    <property type="entry name" value="HTH_18"/>
    <property type="match status" value="1"/>
</dbReference>
<dbReference type="InterPro" id="IPR050204">
    <property type="entry name" value="AraC_XylS_family_regulators"/>
</dbReference>
<evidence type="ECO:0000313" key="5">
    <source>
        <dbReference type="EMBL" id="MFD2592817.1"/>
    </source>
</evidence>
<dbReference type="Proteomes" id="UP001597459">
    <property type="component" value="Unassembled WGS sequence"/>
</dbReference>
<dbReference type="Gene3D" id="1.10.10.60">
    <property type="entry name" value="Homeodomain-like"/>
    <property type="match status" value="1"/>
</dbReference>
<keyword evidence="2" id="KW-0238">DNA-binding</keyword>
<dbReference type="InterPro" id="IPR018060">
    <property type="entry name" value="HTH_AraC"/>
</dbReference>